<accession>A0ABN9Q5Z4</accession>
<feature type="non-terminal residue" evidence="2">
    <location>
        <position position="1"/>
    </location>
</feature>
<protein>
    <recommendedName>
        <fullName evidence="1">DNA2/NAM7 helicase-like C-terminal domain-containing protein</fullName>
    </recommendedName>
</protein>
<dbReference type="EMBL" id="CAUYUJ010002221">
    <property type="protein sequence ID" value="CAK0799729.1"/>
    <property type="molecule type" value="Genomic_DNA"/>
</dbReference>
<dbReference type="PANTHER" id="PTHR10887:SF495">
    <property type="entry name" value="HELICASE SENATAXIN ISOFORM X1-RELATED"/>
    <property type="match status" value="1"/>
</dbReference>
<feature type="domain" description="DNA2/NAM7 helicase-like C-terminal" evidence="1">
    <location>
        <begin position="1"/>
        <end position="147"/>
    </location>
</feature>
<evidence type="ECO:0000313" key="2">
    <source>
        <dbReference type="EMBL" id="CAK0799729.1"/>
    </source>
</evidence>
<dbReference type="InterPro" id="IPR047187">
    <property type="entry name" value="SF1_C_Upf1"/>
</dbReference>
<dbReference type="InterPro" id="IPR045055">
    <property type="entry name" value="DNA2/NAM7-like"/>
</dbReference>
<dbReference type="CDD" id="cd18808">
    <property type="entry name" value="SF1_C_Upf1"/>
    <property type="match status" value="1"/>
</dbReference>
<evidence type="ECO:0000259" key="1">
    <source>
        <dbReference type="Pfam" id="PF13087"/>
    </source>
</evidence>
<reference evidence="2" key="1">
    <citation type="submission" date="2023-10" db="EMBL/GenBank/DDBJ databases">
        <authorList>
            <person name="Chen Y."/>
            <person name="Shah S."/>
            <person name="Dougan E. K."/>
            <person name="Thang M."/>
            <person name="Chan C."/>
        </authorList>
    </citation>
    <scope>NUCLEOTIDE SEQUENCE [LARGE SCALE GENOMIC DNA]</scope>
</reference>
<sequence>FRMHPIISRWPSDSFYGGRLIDSARAKARVPMPGFPWPAAGPLAFVKTTGREAQSIDGVSKTNASECSAVASVVRRLLQHVSASDIGVISPYRGQVGMLKKSLPRDVEVKTVDGFQGRENVGFLADERRLNVALTRAQRGLVVVGNPSTLENDKTWRSWLEFVRSNKLTLDLADVDVEEPAGRAVARP</sequence>
<dbReference type="SUPFAM" id="SSF52540">
    <property type="entry name" value="P-loop containing nucleoside triphosphate hydrolases"/>
    <property type="match status" value="1"/>
</dbReference>
<organism evidence="2 3">
    <name type="scientific">Prorocentrum cordatum</name>
    <dbReference type="NCBI Taxonomy" id="2364126"/>
    <lineage>
        <taxon>Eukaryota</taxon>
        <taxon>Sar</taxon>
        <taxon>Alveolata</taxon>
        <taxon>Dinophyceae</taxon>
        <taxon>Prorocentrales</taxon>
        <taxon>Prorocentraceae</taxon>
        <taxon>Prorocentrum</taxon>
    </lineage>
</organism>
<dbReference type="Gene3D" id="3.40.50.300">
    <property type="entry name" value="P-loop containing nucleotide triphosphate hydrolases"/>
    <property type="match status" value="1"/>
</dbReference>
<dbReference type="PANTHER" id="PTHR10887">
    <property type="entry name" value="DNA2/NAM7 HELICASE FAMILY"/>
    <property type="match status" value="1"/>
</dbReference>
<dbReference type="InterPro" id="IPR027417">
    <property type="entry name" value="P-loop_NTPase"/>
</dbReference>
<comment type="caution">
    <text evidence="2">The sequence shown here is derived from an EMBL/GenBank/DDBJ whole genome shotgun (WGS) entry which is preliminary data.</text>
</comment>
<name>A0ABN9Q5Z4_9DINO</name>
<dbReference type="Proteomes" id="UP001189429">
    <property type="component" value="Unassembled WGS sequence"/>
</dbReference>
<keyword evidence="3" id="KW-1185">Reference proteome</keyword>
<dbReference type="Pfam" id="PF13087">
    <property type="entry name" value="AAA_12"/>
    <property type="match status" value="1"/>
</dbReference>
<dbReference type="InterPro" id="IPR041679">
    <property type="entry name" value="DNA2/NAM7-like_C"/>
</dbReference>
<evidence type="ECO:0000313" key="3">
    <source>
        <dbReference type="Proteomes" id="UP001189429"/>
    </source>
</evidence>
<gene>
    <name evidence="2" type="ORF">PCOR1329_LOCUS8091</name>
</gene>
<proteinExistence type="predicted"/>